<feature type="non-terminal residue" evidence="1">
    <location>
        <position position="1"/>
    </location>
</feature>
<accession>X1TN63</accession>
<dbReference type="AlphaFoldDB" id="X1TN63"/>
<name>X1TN63_9ZZZZ</name>
<sequence>YNRLMAQIPEIISFPQFNAGSRGFLAYIPYYHSPYGTNLKF</sequence>
<proteinExistence type="predicted"/>
<organism evidence="1">
    <name type="scientific">marine sediment metagenome</name>
    <dbReference type="NCBI Taxonomy" id="412755"/>
    <lineage>
        <taxon>unclassified sequences</taxon>
        <taxon>metagenomes</taxon>
        <taxon>ecological metagenomes</taxon>
    </lineage>
</organism>
<protein>
    <submittedName>
        <fullName evidence="1">Uncharacterized protein</fullName>
    </submittedName>
</protein>
<dbReference type="EMBL" id="BARW01014913">
    <property type="protein sequence ID" value="GAI81454.1"/>
    <property type="molecule type" value="Genomic_DNA"/>
</dbReference>
<comment type="caution">
    <text evidence="1">The sequence shown here is derived from an EMBL/GenBank/DDBJ whole genome shotgun (WGS) entry which is preliminary data.</text>
</comment>
<gene>
    <name evidence="1" type="ORF">S12H4_26304</name>
</gene>
<reference evidence="1" key="1">
    <citation type="journal article" date="2014" name="Front. Microbiol.">
        <title>High frequency of phylogenetically diverse reductive dehalogenase-homologous genes in deep subseafloor sedimentary metagenomes.</title>
        <authorList>
            <person name="Kawai M."/>
            <person name="Futagami T."/>
            <person name="Toyoda A."/>
            <person name="Takaki Y."/>
            <person name="Nishi S."/>
            <person name="Hori S."/>
            <person name="Arai W."/>
            <person name="Tsubouchi T."/>
            <person name="Morono Y."/>
            <person name="Uchiyama I."/>
            <person name="Ito T."/>
            <person name="Fujiyama A."/>
            <person name="Inagaki F."/>
            <person name="Takami H."/>
        </authorList>
    </citation>
    <scope>NUCLEOTIDE SEQUENCE</scope>
    <source>
        <strain evidence="1">Expedition CK06-06</strain>
    </source>
</reference>
<evidence type="ECO:0000313" key="1">
    <source>
        <dbReference type="EMBL" id="GAI81454.1"/>
    </source>
</evidence>